<dbReference type="EMBL" id="CM042014">
    <property type="protein sequence ID" value="KAI3723906.1"/>
    <property type="molecule type" value="Genomic_DNA"/>
</dbReference>
<protein>
    <submittedName>
        <fullName evidence="1">Uncharacterized protein</fullName>
    </submittedName>
</protein>
<accession>A0ACB9BPE8</accession>
<sequence length="100" mass="11386">MESTIKRSTFHPSNRAFNLASMWVWVFTAVFYLHFLNSLAVGGTGLMTNCKEGDGYLTSRRREVIERIRREDGNGSEERRSGGAGSERKEKGCENPRKKQ</sequence>
<dbReference type="Proteomes" id="UP001055811">
    <property type="component" value="Linkage Group LG06"/>
</dbReference>
<proteinExistence type="predicted"/>
<reference evidence="1 2" key="2">
    <citation type="journal article" date="2022" name="Mol. Ecol. Resour.">
        <title>The genomes of chicory, endive, great burdock and yacon provide insights into Asteraceae paleo-polyploidization history and plant inulin production.</title>
        <authorList>
            <person name="Fan W."/>
            <person name="Wang S."/>
            <person name="Wang H."/>
            <person name="Wang A."/>
            <person name="Jiang F."/>
            <person name="Liu H."/>
            <person name="Zhao H."/>
            <person name="Xu D."/>
            <person name="Zhang Y."/>
        </authorList>
    </citation>
    <scope>NUCLEOTIDE SEQUENCE [LARGE SCALE GENOMIC DNA]</scope>
    <source>
        <strain evidence="2">cv. Punajuju</strain>
        <tissue evidence="1">Leaves</tissue>
    </source>
</reference>
<keyword evidence="2" id="KW-1185">Reference proteome</keyword>
<gene>
    <name evidence="1" type="ORF">L2E82_35668</name>
</gene>
<evidence type="ECO:0000313" key="1">
    <source>
        <dbReference type="EMBL" id="KAI3723906.1"/>
    </source>
</evidence>
<name>A0ACB9BPE8_CICIN</name>
<organism evidence="1 2">
    <name type="scientific">Cichorium intybus</name>
    <name type="common">Chicory</name>
    <dbReference type="NCBI Taxonomy" id="13427"/>
    <lineage>
        <taxon>Eukaryota</taxon>
        <taxon>Viridiplantae</taxon>
        <taxon>Streptophyta</taxon>
        <taxon>Embryophyta</taxon>
        <taxon>Tracheophyta</taxon>
        <taxon>Spermatophyta</taxon>
        <taxon>Magnoliopsida</taxon>
        <taxon>eudicotyledons</taxon>
        <taxon>Gunneridae</taxon>
        <taxon>Pentapetalae</taxon>
        <taxon>asterids</taxon>
        <taxon>campanulids</taxon>
        <taxon>Asterales</taxon>
        <taxon>Asteraceae</taxon>
        <taxon>Cichorioideae</taxon>
        <taxon>Cichorieae</taxon>
        <taxon>Cichoriinae</taxon>
        <taxon>Cichorium</taxon>
    </lineage>
</organism>
<reference evidence="2" key="1">
    <citation type="journal article" date="2022" name="Mol. Ecol. Resour.">
        <title>The genomes of chicory, endive, great burdock and yacon provide insights into Asteraceae palaeo-polyploidization history and plant inulin production.</title>
        <authorList>
            <person name="Fan W."/>
            <person name="Wang S."/>
            <person name="Wang H."/>
            <person name="Wang A."/>
            <person name="Jiang F."/>
            <person name="Liu H."/>
            <person name="Zhao H."/>
            <person name="Xu D."/>
            <person name="Zhang Y."/>
        </authorList>
    </citation>
    <scope>NUCLEOTIDE SEQUENCE [LARGE SCALE GENOMIC DNA]</scope>
    <source>
        <strain evidence="2">cv. Punajuju</strain>
    </source>
</reference>
<evidence type="ECO:0000313" key="2">
    <source>
        <dbReference type="Proteomes" id="UP001055811"/>
    </source>
</evidence>
<comment type="caution">
    <text evidence="1">The sequence shown here is derived from an EMBL/GenBank/DDBJ whole genome shotgun (WGS) entry which is preliminary data.</text>
</comment>